<dbReference type="SUPFAM" id="SSF48452">
    <property type="entry name" value="TPR-like"/>
    <property type="match status" value="1"/>
</dbReference>
<feature type="repeat" description="TPR" evidence="2">
    <location>
        <begin position="233"/>
        <end position="266"/>
    </location>
</feature>
<dbReference type="SMART" id="SM00448">
    <property type="entry name" value="REC"/>
    <property type="match status" value="1"/>
</dbReference>
<accession>A0A931J293</accession>
<sequence length="548" mass="60746">MFESLQQAKALVIDANHNARMLIVAHLRELGVGTVRVVMRSREARLALEAASYDIVVCDNDFGEDEESGQALLDELRREQVLPQSTVFIMVTTDASYAAVAGAAEAALDVYLLKPYTLASFSERLQQARHRKQVLRPIFEAMAAEDYERACTLCLQRFAQRGEYFLSAARIGAELLLRQKRNAEARELYEAIIAARTVPWAKLGVARAEYAAGQLQQARQTLELLVGEMPDYADGWDVLGRVHMDEGHLDEALRTYQQALALTPGCLLRAQRAGTLAFYAGHRAEATRLLEGAAASGLRSRLFDYFSLVLLALIHFDEGETKKLRQLLETFDHLLFQHPDSPRLTRQRWAVQALLALRENRLGEAQEQAQRLARALEQPDADLEAGCLVIALWRRVQDAGGPLGEAEAVVQRLALRYCVNKASTEVLVAMAEGDRTVAELLRGAHDRVFEIAEQALTLSLRGRPEQAVHLLAEQGETTRNAKLIDMAMSVLRRHAAKIGQRQALEDLVRDLQARWVLPISGSLARAKAGKALAVPATTRGPAVENTIV</sequence>
<dbReference type="AlphaFoldDB" id="A0A931J293"/>
<evidence type="ECO:0000259" key="3">
    <source>
        <dbReference type="PROSITE" id="PS50110"/>
    </source>
</evidence>
<dbReference type="InterPro" id="IPR011990">
    <property type="entry name" value="TPR-like_helical_dom_sf"/>
</dbReference>
<evidence type="ECO:0000313" key="4">
    <source>
        <dbReference type="EMBL" id="MBH9577001.1"/>
    </source>
</evidence>
<dbReference type="InterPro" id="IPR001789">
    <property type="entry name" value="Sig_transdc_resp-reg_receiver"/>
</dbReference>
<dbReference type="GO" id="GO:0000160">
    <property type="term" value="P:phosphorelay signal transduction system"/>
    <property type="evidence" value="ECO:0007669"/>
    <property type="project" value="InterPro"/>
</dbReference>
<dbReference type="RefSeq" id="WP_198110722.1">
    <property type="nucleotide sequence ID" value="NZ_JAEDAK010000005.1"/>
</dbReference>
<dbReference type="SUPFAM" id="SSF52172">
    <property type="entry name" value="CheY-like"/>
    <property type="match status" value="1"/>
</dbReference>
<evidence type="ECO:0000256" key="1">
    <source>
        <dbReference type="PROSITE-ProRule" id="PRU00169"/>
    </source>
</evidence>
<dbReference type="PROSITE" id="PS50005">
    <property type="entry name" value="TPR"/>
    <property type="match status" value="1"/>
</dbReference>
<dbReference type="SMART" id="SM00028">
    <property type="entry name" value="TPR"/>
    <property type="match status" value="2"/>
</dbReference>
<name>A0A931J293_9BURK</name>
<organism evidence="4 5">
    <name type="scientific">Inhella proteolytica</name>
    <dbReference type="NCBI Taxonomy" id="2795029"/>
    <lineage>
        <taxon>Bacteria</taxon>
        <taxon>Pseudomonadati</taxon>
        <taxon>Pseudomonadota</taxon>
        <taxon>Betaproteobacteria</taxon>
        <taxon>Burkholderiales</taxon>
        <taxon>Sphaerotilaceae</taxon>
        <taxon>Inhella</taxon>
    </lineage>
</organism>
<dbReference type="PROSITE" id="PS50293">
    <property type="entry name" value="TPR_REGION"/>
    <property type="match status" value="1"/>
</dbReference>
<dbReference type="InterPro" id="IPR019734">
    <property type="entry name" value="TPR_rpt"/>
</dbReference>
<dbReference type="EMBL" id="JAEDAK010000005">
    <property type="protein sequence ID" value="MBH9577001.1"/>
    <property type="molecule type" value="Genomic_DNA"/>
</dbReference>
<feature type="modified residue" description="4-aspartylphosphate" evidence="1">
    <location>
        <position position="59"/>
    </location>
</feature>
<comment type="caution">
    <text evidence="4">The sequence shown here is derived from an EMBL/GenBank/DDBJ whole genome shotgun (WGS) entry which is preliminary data.</text>
</comment>
<dbReference type="Proteomes" id="UP000613266">
    <property type="component" value="Unassembled WGS sequence"/>
</dbReference>
<feature type="domain" description="Response regulatory" evidence="3">
    <location>
        <begin position="9"/>
        <end position="129"/>
    </location>
</feature>
<proteinExistence type="predicted"/>
<keyword evidence="1" id="KW-0597">Phosphoprotein</keyword>
<gene>
    <name evidence="4" type="ORF">I7X39_08795</name>
</gene>
<keyword evidence="2" id="KW-0802">TPR repeat</keyword>
<keyword evidence="5" id="KW-1185">Reference proteome</keyword>
<evidence type="ECO:0000313" key="5">
    <source>
        <dbReference type="Proteomes" id="UP000613266"/>
    </source>
</evidence>
<dbReference type="Gene3D" id="3.40.50.2300">
    <property type="match status" value="1"/>
</dbReference>
<dbReference type="InterPro" id="IPR011006">
    <property type="entry name" value="CheY-like_superfamily"/>
</dbReference>
<dbReference type="PROSITE" id="PS50110">
    <property type="entry name" value="RESPONSE_REGULATORY"/>
    <property type="match status" value="1"/>
</dbReference>
<protein>
    <submittedName>
        <fullName evidence="4">Response regulator</fullName>
    </submittedName>
</protein>
<dbReference type="Gene3D" id="1.25.40.10">
    <property type="entry name" value="Tetratricopeptide repeat domain"/>
    <property type="match status" value="1"/>
</dbReference>
<reference evidence="4" key="1">
    <citation type="submission" date="2020-12" db="EMBL/GenBank/DDBJ databases">
        <title>The genome sequence of Inhella sp. 1Y17.</title>
        <authorList>
            <person name="Liu Y."/>
        </authorList>
    </citation>
    <scope>NUCLEOTIDE SEQUENCE</scope>
    <source>
        <strain evidence="4">1Y17</strain>
    </source>
</reference>
<evidence type="ECO:0000256" key="2">
    <source>
        <dbReference type="PROSITE-ProRule" id="PRU00339"/>
    </source>
</evidence>
<dbReference type="Pfam" id="PF00072">
    <property type="entry name" value="Response_reg"/>
    <property type="match status" value="1"/>
</dbReference>
<dbReference type="Pfam" id="PF14559">
    <property type="entry name" value="TPR_19"/>
    <property type="match status" value="1"/>
</dbReference>